<comment type="subcellular location">
    <subcellularLocation>
        <location evidence="2">Cytoplasm</location>
    </subcellularLocation>
    <subcellularLocation>
        <location evidence="1">Nucleus</location>
    </subcellularLocation>
</comment>
<dbReference type="InterPro" id="IPR033464">
    <property type="entry name" value="CSN8_PSD8_EIF3K"/>
</dbReference>
<gene>
    <name evidence="7" type="ORF">AMON00008_LOCUS16122</name>
</gene>
<proteinExistence type="predicted"/>
<keyword evidence="5" id="KW-0539">Nucleus</keyword>
<evidence type="ECO:0000259" key="6">
    <source>
        <dbReference type="Pfam" id="PF10075"/>
    </source>
</evidence>
<evidence type="ECO:0000256" key="5">
    <source>
        <dbReference type="ARBA" id="ARBA00023242"/>
    </source>
</evidence>
<dbReference type="EMBL" id="HBNR01024071">
    <property type="protein sequence ID" value="CAE4576502.1"/>
    <property type="molecule type" value="Transcribed_RNA"/>
</dbReference>
<evidence type="ECO:0000256" key="4">
    <source>
        <dbReference type="ARBA" id="ARBA00022790"/>
    </source>
</evidence>
<dbReference type="GO" id="GO:0005737">
    <property type="term" value="C:cytoplasm"/>
    <property type="evidence" value="ECO:0007669"/>
    <property type="project" value="UniProtKB-SubCell"/>
</dbReference>
<dbReference type="AlphaFoldDB" id="A0A7S4VCP3"/>
<keyword evidence="3" id="KW-0963">Cytoplasm</keyword>
<dbReference type="InterPro" id="IPR033205">
    <property type="entry name" value="COP9_CSN8"/>
</dbReference>
<keyword evidence="4" id="KW-0736">Signalosome</keyword>
<evidence type="ECO:0000313" key="7">
    <source>
        <dbReference type="EMBL" id="CAE4576502.1"/>
    </source>
</evidence>
<reference evidence="7" key="1">
    <citation type="submission" date="2021-01" db="EMBL/GenBank/DDBJ databases">
        <authorList>
            <person name="Corre E."/>
            <person name="Pelletier E."/>
            <person name="Niang G."/>
            <person name="Scheremetjew M."/>
            <person name="Finn R."/>
            <person name="Kale V."/>
            <person name="Holt S."/>
            <person name="Cochrane G."/>
            <person name="Meng A."/>
            <person name="Brown T."/>
            <person name="Cohen L."/>
        </authorList>
    </citation>
    <scope>NUCLEOTIDE SEQUENCE</scope>
    <source>
        <strain evidence="7">CCMP3105</strain>
    </source>
</reference>
<dbReference type="PANTHER" id="PTHR13339:SF0">
    <property type="entry name" value="COP9 SIGNALOSOME COMPLEX SUBUNIT 8"/>
    <property type="match status" value="1"/>
</dbReference>
<accession>A0A7S4VCP3</accession>
<dbReference type="GO" id="GO:0010387">
    <property type="term" value="P:COP9 signalosome assembly"/>
    <property type="evidence" value="ECO:0007669"/>
    <property type="project" value="InterPro"/>
</dbReference>
<sequence length="207" mass="22991">MEAARSQVLQQLSSGDFNSLVHSCEELELAIQEEPCDAPSPEQDNSLGGLYALHLLAYLLEGHLCAARFLWKRTPAALQQHPQVAAAHSVLTARWQRQYADFFKQLRAGPWEAQLQPLANEVLVRSRERMLDEIGEAYEVIAVERLAAMLGAEPAEARAACCRRSWPVDAAGHASPTKAKVGEDLMQMGEAQLKKLARYVAYLEQPQ</sequence>
<organism evidence="7">
    <name type="scientific">Alexandrium monilatum</name>
    <dbReference type="NCBI Taxonomy" id="311494"/>
    <lineage>
        <taxon>Eukaryota</taxon>
        <taxon>Sar</taxon>
        <taxon>Alveolata</taxon>
        <taxon>Dinophyceae</taxon>
        <taxon>Gonyaulacales</taxon>
        <taxon>Pyrocystaceae</taxon>
        <taxon>Alexandrium</taxon>
    </lineage>
</organism>
<evidence type="ECO:0000256" key="2">
    <source>
        <dbReference type="ARBA" id="ARBA00004496"/>
    </source>
</evidence>
<protein>
    <recommendedName>
        <fullName evidence="6">CSN8/PSMD8/EIF3K domain-containing protein</fullName>
    </recommendedName>
</protein>
<dbReference type="GO" id="GO:0000338">
    <property type="term" value="P:protein deneddylation"/>
    <property type="evidence" value="ECO:0007669"/>
    <property type="project" value="InterPro"/>
</dbReference>
<feature type="domain" description="CSN8/PSMD8/EIF3K" evidence="6">
    <location>
        <begin position="50"/>
        <end position="176"/>
    </location>
</feature>
<evidence type="ECO:0000256" key="3">
    <source>
        <dbReference type="ARBA" id="ARBA00022490"/>
    </source>
</evidence>
<dbReference type="GO" id="GO:0008180">
    <property type="term" value="C:COP9 signalosome"/>
    <property type="evidence" value="ECO:0007669"/>
    <property type="project" value="UniProtKB-KW"/>
</dbReference>
<dbReference type="Pfam" id="PF10075">
    <property type="entry name" value="CSN8_PSD8_EIF3K"/>
    <property type="match status" value="1"/>
</dbReference>
<name>A0A7S4VCP3_9DINO</name>
<evidence type="ECO:0000256" key="1">
    <source>
        <dbReference type="ARBA" id="ARBA00004123"/>
    </source>
</evidence>
<dbReference type="PANTHER" id="PTHR13339">
    <property type="entry name" value="COP9 SIGNALOSOME COMPLEX SUBUNIT 8"/>
    <property type="match status" value="1"/>
</dbReference>
<dbReference type="Gene3D" id="1.25.40.990">
    <property type="match status" value="1"/>
</dbReference>